<evidence type="ECO:0000256" key="7">
    <source>
        <dbReference type="SAM" id="Phobius"/>
    </source>
</evidence>
<dbReference type="Pfam" id="PF13440">
    <property type="entry name" value="Polysacc_synt_3"/>
    <property type="match status" value="1"/>
</dbReference>
<sequence length="456" mass="47891">MCSLARYTIMARLLGPEQIGLAALLILTSSFFESVSDNGSDRFLIQDPDGDKPAAQKLVQLVFVGRGIFIALGLLIAAYPMASLYDEPALATGLMVLAAAPLIGGWVHLDFRRAQRAHDFRPEALGIAVAELVSTAAIIIAAYYTRDFTAILYGLIARPVAQVIVSHLTAKRPYAIGYSRDYAGRLAMFAGPLVVNGLLLFVGSQGDRVLIGHQLGVTELGHYTAVLLLVSSPAAMVSRVLGATNLPIISAARSDPAHLKRAADRLAGRSVLLALGIAAGFALVAPVAVVMLYGRAFDLPATVLALIGMLQAARFIRLWPTNVALGVGVSRIVMINNIARLVALPAAIAGFMMLGGLPGVLIGFIIGEFTALMVALVLLNRAVGFPNWDGWDRVAAFAASFAVIYGAAAAADSGHYAFAALFAALLAAIAAGVALRERETIGEVVGLLRTLKPASR</sequence>
<gene>
    <name evidence="8" type="ORF">GGQ61_002809</name>
</gene>
<feature type="transmembrane region" description="Helical" evidence="7">
    <location>
        <begin position="223"/>
        <end position="249"/>
    </location>
</feature>
<evidence type="ECO:0000313" key="8">
    <source>
        <dbReference type="EMBL" id="MBB3892081.1"/>
    </source>
</evidence>
<dbReference type="PANTHER" id="PTHR30250">
    <property type="entry name" value="PST FAMILY PREDICTED COLANIC ACID TRANSPORTER"/>
    <property type="match status" value="1"/>
</dbReference>
<evidence type="ECO:0000256" key="5">
    <source>
        <dbReference type="ARBA" id="ARBA00022989"/>
    </source>
</evidence>
<evidence type="ECO:0000256" key="1">
    <source>
        <dbReference type="ARBA" id="ARBA00004651"/>
    </source>
</evidence>
<protein>
    <submittedName>
        <fullName evidence="8">O-antigen/teichoic acid export membrane protein</fullName>
    </submittedName>
</protein>
<accession>A0A840A3L9</accession>
<keyword evidence="5 7" id="KW-1133">Transmembrane helix</keyword>
<dbReference type="GO" id="GO:0005886">
    <property type="term" value="C:plasma membrane"/>
    <property type="evidence" value="ECO:0007669"/>
    <property type="project" value="UniProtKB-SubCell"/>
</dbReference>
<feature type="transmembrane region" description="Helical" evidence="7">
    <location>
        <begin position="182"/>
        <end position="203"/>
    </location>
</feature>
<feature type="transmembrane region" description="Helical" evidence="7">
    <location>
        <begin position="150"/>
        <end position="170"/>
    </location>
</feature>
<feature type="transmembrane region" description="Helical" evidence="7">
    <location>
        <begin position="270"/>
        <end position="293"/>
    </location>
</feature>
<feature type="transmembrane region" description="Helical" evidence="7">
    <location>
        <begin position="61"/>
        <end position="82"/>
    </location>
</feature>
<comment type="caution">
    <text evidence="8">The sequence shown here is derived from an EMBL/GenBank/DDBJ whole genome shotgun (WGS) entry which is preliminary data.</text>
</comment>
<feature type="transmembrane region" description="Helical" evidence="7">
    <location>
        <begin position="360"/>
        <end position="379"/>
    </location>
</feature>
<feature type="transmembrane region" description="Helical" evidence="7">
    <location>
        <begin position="299"/>
        <end position="316"/>
    </location>
</feature>
<dbReference type="InterPro" id="IPR050833">
    <property type="entry name" value="Poly_Biosynth_Transport"/>
</dbReference>
<keyword evidence="6 7" id="KW-0472">Membrane</keyword>
<dbReference type="EMBL" id="JACIDK010000003">
    <property type="protein sequence ID" value="MBB3892081.1"/>
    <property type="molecule type" value="Genomic_DNA"/>
</dbReference>
<evidence type="ECO:0000256" key="4">
    <source>
        <dbReference type="ARBA" id="ARBA00022692"/>
    </source>
</evidence>
<comment type="subcellular location">
    <subcellularLocation>
        <location evidence="1">Cell membrane</location>
        <topology evidence="1">Multi-pass membrane protein</topology>
    </subcellularLocation>
</comment>
<dbReference type="Proteomes" id="UP000530564">
    <property type="component" value="Unassembled WGS sequence"/>
</dbReference>
<feature type="transmembrane region" description="Helical" evidence="7">
    <location>
        <begin position="391"/>
        <end position="410"/>
    </location>
</feature>
<keyword evidence="4 7" id="KW-0812">Transmembrane</keyword>
<evidence type="ECO:0000313" key="9">
    <source>
        <dbReference type="Proteomes" id="UP000530564"/>
    </source>
</evidence>
<feature type="transmembrane region" description="Helical" evidence="7">
    <location>
        <begin position="123"/>
        <end position="144"/>
    </location>
</feature>
<proteinExistence type="inferred from homology"/>
<keyword evidence="3" id="KW-1003">Cell membrane</keyword>
<comment type="similarity">
    <text evidence="2">Belongs to the polysaccharide synthase family.</text>
</comment>
<evidence type="ECO:0000256" key="6">
    <source>
        <dbReference type="ARBA" id="ARBA00023136"/>
    </source>
</evidence>
<evidence type="ECO:0000256" key="2">
    <source>
        <dbReference type="ARBA" id="ARBA00007430"/>
    </source>
</evidence>
<dbReference type="PANTHER" id="PTHR30250:SF10">
    <property type="entry name" value="LIPOPOLYSACCHARIDE BIOSYNTHESIS PROTEIN WZXC"/>
    <property type="match status" value="1"/>
</dbReference>
<reference evidence="8 9" key="1">
    <citation type="submission" date="2020-08" db="EMBL/GenBank/DDBJ databases">
        <title>Genomic Encyclopedia of Type Strains, Phase IV (KMG-IV): sequencing the most valuable type-strain genomes for metagenomic binning, comparative biology and taxonomic classification.</title>
        <authorList>
            <person name="Goeker M."/>
        </authorList>
    </citation>
    <scope>NUCLEOTIDE SEQUENCE [LARGE SCALE GENOMIC DNA]</scope>
    <source>
        <strain evidence="8 9">DSM 21793</strain>
    </source>
</reference>
<keyword evidence="9" id="KW-1185">Reference proteome</keyword>
<name>A0A840A3L9_9CAUL</name>
<evidence type="ECO:0000256" key="3">
    <source>
        <dbReference type="ARBA" id="ARBA00022475"/>
    </source>
</evidence>
<feature type="transmembrane region" description="Helical" evidence="7">
    <location>
        <begin position="88"/>
        <end position="111"/>
    </location>
</feature>
<dbReference type="AlphaFoldDB" id="A0A840A3L9"/>
<feature type="transmembrane region" description="Helical" evidence="7">
    <location>
        <begin position="337"/>
        <end position="354"/>
    </location>
</feature>
<organism evidence="8 9">
    <name type="scientific">Phenylobacterium haematophilum</name>
    <dbReference type="NCBI Taxonomy" id="98513"/>
    <lineage>
        <taxon>Bacteria</taxon>
        <taxon>Pseudomonadati</taxon>
        <taxon>Pseudomonadota</taxon>
        <taxon>Alphaproteobacteria</taxon>
        <taxon>Caulobacterales</taxon>
        <taxon>Caulobacteraceae</taxon>
        <taxon>Phenylobacterium</taxon>
    </lineage>
</organism>
<feature type="transmembrane region" description="Helical" evidence="7">
    <location>
        <begin position="416"/>
        <end position="435"/>
    </location>
</feature>